<dbReference type="KEGG" id="kan:IMCC3317_10420"/>
<keyword evidence="1" id="KW-0472">Membrane</keyword>
<keyword evidence="1" id="KW-0812">Transmembrane</keyword>
<name>A0A7L4ZGD1_9FLAO</name>
<accession>A0A7L4ZGD1</accession>
<keyword evidence="2" id="KW-0732">Signal</keyword>
<sequence>MKKFILCIIISCLFSSQQFLHAQETVLFGLKTTDQLYSNEASYKNIDVTLWNASDIAMHRINHDFYKREALNTIAFRSTKRNHLPTATNDRSEKSINSANFVPPNNSELIALQKPCVPFIIAIFSLLVMVIAFIVVRRIKTNTLKLF</sequence>
<dbReference type="Proteomes" id="UP000464657">
    <property type="component" value="Chromosome"/>
</dbReference>
<protein>
    <submittedName>
        <fullName evidence="3">Uncharacterized protein</fullName>
    </submittedName>
</protein>
<evidence type="ECO:0000256" key="1">
    <source>
        <dbReference type="SAM" id="Phobius"/>
    </source>
</evidence>
<evidence type="ECO:0000313" key="4">
    <source>
        <dbReference type="Proteomes" id="UP000464657"/>
    </source>
</evidence>
<feature type="transmembrane region" description="Helical" evidence="1">
    <location>
        <begin position="117"/>
        <end position="136"/>
    </location>
</feature>
<reference evidence="3 4" key="1">
    <citation type="journal article" date="2013" name="Int. J. Syst. Evol. Microbiol.">
        <title>Kordia antarctica sp. nov., isolated from Antarctic seawater.</title>
        <authorList>
            <person name="Baek K."/>
            <person name="Choi A."/>
            <person name="Kang I."/>
            <person name="Lee K."/>
            <person name="Cho J.C."/>
        </authorList>
    </citation>
    <scope>NUCLEOTIDE SEQUENCE [LARGE SCALE GENOMIC DNA]</scope>
    <source>
        <strain evidence="3 4">IMCC3317</strain>
    </source>
</reference>
<dbReference type="AlphaFoldDB" id="A0A7L4ZGD1"/>
<organism evidence="3 4">
    <name type="scientific">Kordia antarctica</name>
    <dbReference type="NCBI Taxonomy" id="1218801"/>
    <lineage>
        <taxon>Bacteria</taxon>
        <taxon>Pseudomonadati</taxon>
        <taxon>Bacteroidota</taxon>
        <taxon>Flavobacteriia</taxon>
        <taxon>Flavobacteriales</taxon>
        <taxon>Flavobacteriaceae</taxon>
        <taxon>Kordia</taxon>
    </lineage>
</organism>
<dbReference type="EMBL" id="CP019288">
    <property type="protein sequence ID" value="QHI35695.1"/>
    <property type="molecule type" value="Genomic_DNA"/>
</dbReference>
<proteinExistence type="predicted"/>
<keyword evidence="1" id="KW-1133">Transmembrane helix</keyword>
<gene>
    <name evidence="3" type="ORF">IMCC3317_10420</name>
</gene>
<evidence type="ECO:0000256" key="2">
    <source>
        <dbReference type="SAM" id="SignalP"/>
    </source>
</evidence>
<feature type="chain" id="PRO_5029557661" evidence="2">
    <location>
        <begin position="23"/>
        <end position="147"/>
    </location>
</feature>
<evidence type="ECO:0000313" key="3">
    <source>
        <dbReference type="EMBL" id="QHI35695.1"/>
    </source>
</evidence>
<feature type="signal peptide" evidence="2">
    <location>
        <begin position="1"/>
        <end position="22"/>
    </location>
</feature>
<keyword evidence="4" id="KW-1185">Reference proteome</keyword>
<dbReference type="RefSeq" id="WP_160128421.1">
    <property type="nucleotide sequence ID" value="NZ_CP019288.1"/>
</dbReference>